<reference evidence="2 3" key="1">
    <citation type="submission" date="2024-05" db="EMBL/GenBank/DDBJ databases">
        <authorList>
            <person name="Wallberg A."/>
        </authorList>
    </citation>
    <scope>NUCLEOTIDE SEQUENCE [LARGE SCALE GENOMIC DNA]</scope>
</reference>
<dbReference type="SUPFAM" id="SSF48097">
    <property type="entry name" value="Regulator of G-protein signaling, RGS"/>
    <property type="match status" value="1"/>
</dbReference>
<evidence type="ECO:0000313" key="2">
    <source>
        <dbReference type="EMBL" id="CAL4147527.1"/>
    </source>
</evidence>
<dbReference type="Pfam" id="PF00615">
    <property type="entry name" value="RGS"/>
    <property type="match status" value="1"/>
</dbReference>
<evidence type="ECO:0000313" key="3">
    <source>
        <dbReference type="Proteomes" id="UP001497623"/>
    </source>
</evidence>
<dbReference type="Gene3D" id="1.10.167.10">
    <property type="entry name" value="Regulator of G-protein Signalling 4, domain 2"/>
    <property type="match status" value="1"/>
</dbReference>
<dbReference type="InterPro" id="IPR016137">
    <property type="entry name" value="RGS"/>
</dbReference>
<protein>
    <recommendedName>
        <fullName evidence="1">RGS domain-containing protein</fullName>
    </recommendedName>
</protein>
<dbReference type="CDD" id="cd07440">
    <property type="entry name" value="RGS"/>
    <property type="match status" value="1"/>
</dbReference>
<feature type="domain" description="RGS" evidence="1">
    <location>
        <begin position="13"/>
        <end position="123"/>
    </location>
</feature>
<dbReference type="Proteomes" id="UP001497623">
    <property type="component" value="Unassembled WGS sequence"/>
</dbReference>
<comment type="caution">
    <text evidence="2">The sequence shown here is derived from an EMBL/GenBank/DDBJ whole genome shotgun (WGS) entry which is preliminary data.</text>
</comment>
<dbReference type="EMBL" id="CAXKWB010036080">
    <property type="protein sequence ID" value="CAL4147527.1"/>
    <property type="molecule type" value="Genomic_DNA"/>
</dbReference>
<accession>A0AAV2RZV8</accession>
<evidence type="ECO:0000259" key="1">
    <source>
        <dbReference type="PROSITE" id="PS50132"/>
    </source>
</evidence>
<dbReference type="InterPro" id="IPR044926">
    <property type="entry name" value="RGS_subdomain_2"/>
</dbReference>
<dbReference type="PANTHER" id="PTHR10845:SF192">
    <property type="entry name" value="DOUBLE HIT, ISOFORM B"/>
    <property type="match status" value="1"/>
</dbReference>
<dbReference type="SMART" id="SM00315">
    <property type="entry name" value="RGS"/>
    <property type="match status" value="1"/>
</dbReference>
<gene>
    <name evidence="2" type="ORF">MNOR_LOCUS30074</name>
</gene>
<name>A0AAV2RZV8_MEGNR</name>
<keyword evidence="3" id="KW-1185">Reference proteome</keyword>
<organism evidence="2 3">
    <name type="scientific">Meganyctiphanes norvegica</name>
    <name type="common">Northern krill</name>
    <name type="synonym">Thysanopoda norvegica</name>
    <dbReference type="NCBI Taxonomy" id="48144"/>
    <lineage>
        <taxon>Eukaryota</taxon>
        <taxon>Metazoa</taxon>
        <taxon>Ecdysozoa</taxon>
        <taxon>Arthropoda</taxon>
        <taxon>Crustacea</taxon>
        <taxon>Multicrustacea</taxon>
        <taxon>Malacostraca</taxon>
        <taxon>Eumalacostraca</taxon>
        <taxon>Eucarida</taxon>
        <taxon>Euphausiacea</taxon>
        <taxon>Euphausiidae</taxon>
        <taxon>Meganyctiphanes</taxon>
    </lineage>
</organism>
<dbReference type="InterPro" id="IPR036305">
    <property type="entry name" value="RGS_sf"/>
</dbReference>
<sequence>MVSREQRLKWKSSVSSLLSDPIGLQTFKDFIEKQKNEVKTLHCLEFYEQVEKHKKLSKMEELKKSSQTIYDTFLDDIADKEIPAIGGNKSREISKKLENEKITTQELKCLFDGAQETVIQFLSTSGGYKLFCKELSVGPAKKCVLL</sequence>
<dbReference type="PANTHER" id="PTHR10845">
    <property type="entry name" value="REGULATOR OF G PROTEIN SIGNALING"/>
    <property type="match status" value="1"/>
</dbReference>
<dbReference type="PROSITE" id="PS50132">
    <property type="entry name" value="RGS"/>
    <property type="match status" value="1"/>
</dbReference>
<dbReference type="AlphaFoldDB" id="A0AAV2RZV8"/>
<proteinExistence type="predicted"/>